<dbReference type="Proteomes" id="UP001319080">
    <property type="component" value="Unassembled WGS sequence"/>
</dbReference>
<accession>A0AAP2GMX5</accession>
<dbReference type="InterPro" id="IPR011006">
    <property type="entry name" value="CheY-like_superfamily"/>
</dbReference>
<dbReference type="Gene3D" id="3.40.50.2300">
    <property type="match status" value="1"/>
</dbReference>
<dbReference type="EMBL" id="JAHESE010000001">
    <property type="protein sequence ID" value="MBT1706931.1"/>
    <property type="molecule type" value="Genomic_DNA"/>
</dbReference>
<dbReference type="SUPFAM" id="SSF52172">
    <property type="entry name" value="CheY-like"/>
    <property type="match status" value="1"/>
</dbReference>
<gene>
    <name evidence="1" type="ORF">KK062_01780</name>
</gene>
<dbReference type="AlphaFoldDB" id="A0AAP2GMX5"/>
<comment type="caution">
    <text evidence="1">The sequence shown here is derived from an EMBL/GenBank/DDBJ whole genome shotgun (WGS) entry which is preliminary data.</text>
</comment>
<organism evidence="1 2">
    <name type="scientific">Dawidia cretensis</name>
    <dbReference type="NCBI Taxonomy" id="2782350"/>
    <lineage>
        <taxon>Bacteria</taxon>
        <taxon>Pseudomonadati</taxon>
        <taxon>Bacteroidota</taxon>
        <taxon>Cytophagia</taxon>
        <taxon>Cytophagales</taxon>
        <taxon>Chryseotaleaceae</taxon>
        <taxon>Dawidia</taxon>
    </lineage>
</organism>
<dbReference type="RefSeq" id="WP_254082513.1">
    <property type="nucleotide sequence ID" value="NZ_JAHESE010000001.1"/>
</dbReference>
<name>A0AAP2GMX5_9BACT</name>
<sequence>MSKETTISAEATKPLNVLLIGNNPIELSVVLEKLQQVRDKKIITEIAFDLKSILERLIRFNPNFIFIDDNLGNLQLRETVSELSNNRKTKDIPITVLKNSNYHEAAGSGAALDYLLKQNLSADALYNTVKNSLKFRRTQLYLYQAYQKRKKQIGKLI</sequence>
<reference evidence="1 2" key="1">
    <citation type="submission" date="2021-05" db="EMBL/GenBank/DDBJ databases">
        <title>A Polyphasic approach of four new species of the genus Ohtaekwangia: Ohtaekwangia histidinii sp. nov., Ohtaekwangia cretensis sp. nov., Ohtaekwangia indiensis sp. nov., Ohtaekwangia reichenbachii sp. nov. from diverse environment.</title>
        <authorList>
            <person name="Octaviana S."/>
        </authorList>
    </citation>
    <scope>NUCLEOTIDE SEQUENCE [LARGE SCALE GENOMIC DNA]</scope>
    <source>
        <strain evidence="1 2">PWU5</strain>
    </source>
</reference>
<protein>
    <recommendedName>
        <fullName evidence="3">Response regulatory domain-containing protein</fullName>
    </recommendedName>
</protein>
<keyword evidence="2" id="KW-1185">Reference proteome</keyword>
<evidence type="ECO:0000313" key="1">
    <source>
        <dbReference type="EMBL" id="MBT1706931.1"/>
    </source>
</evidence>
<evidence type="ECO:0008006" key="3">
    <source>
        <dbReference type="Google" id="ProtNLM"/>
    </source>
</evidence>
<evidence type="ECO:0000313" key="2">
    <source>
        <dbReference type="Proteomes" id="UP001319080"/>
    </source>
</evidence>
<proteinExistence type="predicted"/>